<keyword evidence="1" id="KW-0472">Membrane</keyword>
<gene>
    <name evidence="2" type="ORF">NTE_02844</name>
</gene>
<dbReference type="STRING" id="1459636.NTE_02844"/>
<organism evidence="2 3">
    <name type="scientific">Candidatus Nitrososphaera evergladensis SR1</name>
    <dbReference type="NCBI Taxonomy" id="1459636"/>
    <lineage>
        <taxon>Archaea</taxon>
        <taxon>Nitrososphaerota</taxon>
        <taxon>Nitrososphaeria</taxon>
        <taxon>Nitrososphaerales</taxon>
        <taxon>Nitrososphaeraceae</taxon>
        <taxon>Nitrososphaera</taxon>
    </lineage>
</organism>
<evidence type="ECO:0000256" key="1">
    <source>
        <dbReference type="SAM" id="Phobius"/>
    </source>
</evidence>
<dbReference type="OrthoDB" id="11577at2157"/>
<evidence type="ECO:0008006" key="4">
    <source>
        <dbReference type="Google" id="ProtNLM"/>
    </source>
</evidence>
<reference evidence="2 3" key="1">
    <citation type="journal article" date="2014" name="PLoS ONE">
        <title>Genome Sequence of Candidatus Nitrososphaera evergladensis from Group I.1b Enriched from Everglades Soil Reveals Novel Genomic Features of the Ammonia-Oxidizing Archaea.</title>
        <authorList>
            <person name="Zhalnina K.V."/>
            <person name="Dias R."/>
            <person name="Leonard M.T."/>
            <person name="Dorr de Quadros P."/>
            <person name="Camargo F.A."/>
            <person name="Drew J.C."/>
            <person name="Farmerie W.G."/>
            <person name="Daroub S.H."/>
            <person name="Triplett E.W."/>
        </authorList>
    </citation>
    <scope>NUCLEOTIDE SEQUENCE [LARGE SCALE GENOMIC DNA]</scope>
    <source>
        <strain evidence="2 3">SR1</strain>
    </source>
</reference>
<dbReference type="Proteomes" id="UP000028194">
    <property type="component" value="Chromosome"/>
</dbReference>
<protein>
    <recommendedName>
        <fullName evidence="4">YtkA-like domain-containing protein</fullName>
    </recommendedName>
</protein>
<dbReference type="GeneID" id="41598526"/>
<evidence type="ECO:0000313" key="2">
    <source>
        <dbReference type="EMBL" id="AIF84882.1"/>
    </source>
</evidence>
<proteinExistence type="predicted"/>
<accession>A0A075MW68</accession>
<keyword evidence="3" id="KW-1185">Reference proteome</keyword>
<feature type="transmembrane region" description="Helical" evidence="1">
    <location>
        <begin position="144"/>
        <end position="167"/>
    </location>
</feature>
<dbReference type="eggNOG" id="arCOG08825">
    <property type="taxonomic scope" value="Archaea"/>
</dbReference>
<dbReference type="EMBL" id="CP007174">
    <property type="protein sequence ID" value="AIF84882.1"/>
    <property type="molecule type" value="Genomic_DNA"/>
</dbReference>
<name>A0A075MW68_9ARCH</name>
<dbReference type="HOGENOM" id="CLU_1529152_0_0_2"/>
<dbReference type="RefSeq" id="WP_148701380.1">
    <property type="nucleotide sequence ID" value="NZ_CP007174.1"/>
</dbReference>
<keyword evidence="1" id="KW-0812">Transmembrane</keyword>
<evidence type="ECO:0000313" key="3">
    <source>
        <dbReference type="Proteomes" id="UP000028194"/>
    </source>
</evidence>
<keyword evidence="1" id="KW-1133">Transmembrane helix</keyword>
<dbReference type="KEGG" id="nev:NTE_02844"/>
<dbReference type="AlphaFoldDB" id="A0A075MW68"/>
<sequence>MLLLKSLACAIALAAVFMLIVAKPAFADPLKNAMYKQRIGNYQFDVATEPAKLVSGVPAKVVMRISGVNGDDLVDVPVKIRLVKDGAEVATAGPIVIPYGHYAYDRTFAEPGKYVLYADLMDNAYSGQTLTFTFILNVAGPNDFYLYTVAPGIGAAGAAAAGAIVIIRSRRKSKA</sequence>